<sequence length="67" mass="7713">SGNDEAISHMRHEIAARALKALSARLGWGMKTKLFDKRPLHFGRGDKSLNAIKNQILINHNYFHIFR</sequence>
<gene>
    <name evidence="1" type="ORF">DHM44_09815</name>
</gene>
<reference evidence="1 2" key="1">
    <citation type="journal article" date="2018" name="Nat. Biotechnol.">
        <title>A standardized bacterial taxonomy based on genome phylogeny substantially revises the tree of life.</title>
        <authorList>
            <person name="Parks D.H."/>
            <person name="Chuvochina M."/>
            <person name="Waite D.W."/>
            <person name="Rinke C."/>
            <person name="Skarshewski A."/>
            <person name="Chaumeil P.A."/>
            <person name="Hugenholtz P."/>
        </authorList>
    </citation>
    <scope>NUCLEOTIDE SEQUENCE [LARGE SCALE GENOMIC DNA]</scope>
    <source>
        <strain evidence="1">UBA8672</strain>
    </source>
</reference>
<organism evidence="1 2">
    <name type="scientific">Flexistipes sinusarabici</name>
    <dbReference type="NCBI Taxonomy" id="2352"/>
    <lineage>
        <taxon>Bacteria</taxon>
        <taxon>Pseudomonadati</taxon>
        <taxon>Deferribacterota</taxon>
        <taxon>Deferribacteres</taxon>
        <taxon>Deferribacterales</taxon>
        <taxon>Flexistipitaceae</taxon>
        <taxon>Flexistipes</taxon>
    </lineage>
</organism>
<dbReference type="Proteomes" id="UP000262325">
    <property type="component" value="Unassembled WGS sequence"/>
</dbReference>
<evidence type="ECO:0000313" key="2">
    <source>
        <dbReference type="Proteomes" id="UP000262325"/>
    </source>
</evidence>
<feature type="non-terminal residue" evidence="1">
    <location>
        <position position="1"/>
    </location>
</feature>
<proteinExistence type="predicted"/>
<dbReference type="EMBL" id="DPPF01000210">
    <property type="protein sequence ID" value="HCW93964.1"/>
    <property type="molecule type" value="Genomic_DNA"/>
</dbReference>
<protein>
    <submittedName>
        <fullName evidence="1">Uncharacterized protein</fullName>
    </submittedName>
</protein>
<accession>A0A3D5QE71</accession>
<name>A0A3D5QE71_FLESI</name>
<dbReference type="AlphaFoldDB" id="A0A3D5QE71"/>
<evidence type="ECO:0000313" key="1">
    <source>
        <dbReference type="EMBL" id="HCW93964.1"/>
    </source>
</evidence>
<comment type="caution">
    <text evidence="1">The sequence shown here is derived from an EMBL/GenBank/DDBJ whole genome shotgun (WGS) entry which is preliminary data.</text>
</comment>